<dbReference type="GO" id="GO:0005183">
    <property type="term" value="F:gonadotropin hormone-releasing hormone activity"/>
    <property type="evidence" value="ECO:0007669"/>
    <property type="project" value="TreeGrafter"/>
</dbReference>
<keyword evidence="5" id="KW-0165">Cleavage on pair of basic residues</keyword>
<keyword evidence="6 10" id="KW-0372">Hormone</keyword>
<evidence type="ECO:0000313" key="11">
    <source>
        <dbReference type="EMBL" id="KAK2878908.1"/>
    </source>
</evidence>
<accession>A0AA88TPZ0</accession>
<keyword evidence="12" id="KW-1185">Reference proteome</keyword>
<evidence type="ECO:0000256" key="6">
    <source>
        <dbReference type="ARBA" id="ARBA00022702"/>
    </source>
</evidence>
<evidence type="ECO:0000256" key="9">
    <source>
        <dbReference type="ARBA" id="ARBA00023283"/>
    </source>
</evidence>
<dbReference type="EMBL" id="JAUYZG010000019">
    <property type="protein sequence ID" value="KAK2878908.1"/>
    <property type="molecule type" value="Genomic_DNA"/>
</dbReference>
<evidence type="ECO:0000256" key="2">
    <source>
        <dbReference type="ARBA" id="ARBA00004613"/>
    </source>
</evidence>
<keyword evidence="9" id="KW-0873">Pyrrolidone carboxylic acid</keyword>
<dbReference type="InterPro" id="IPR002012">
    <property type="entry name" value="GnRH"/>
</dbReference>
<dbReference type="PANTHER" id="PTHR10522:SF6">
    <property type="entry name" value="PROGONADOLIBERIN-2"/>
    <property type="match status" value="1"/>
</dbReference>
<dbReference type="GO" id="GO:0031530">
    <property type="term" value="F:gonadotropin-releasing hormone receptor binding"/>
    <property type="evidence" value="ECO:0007669"/>
    <property type="project" value="TreeGrafter"/>
</dbReference>
<dbReference type="AlphaFoldDB" id="A0AA88TPZ0"/>
<reference evidence="11" key="1">
    <citation type="submission" date="2023-08" db="EMBL/GenBank/DDBJ databases">
        <title>Chromosome-level Genome Assembly of mud carp (Cirrhinus molitorella).</title>
        <authorList>
            <person name="Liu H."/>
        </authorList>
    </citation>
    <scope>NUCLEOTIDE SEQUENCE</scope>
    <source>
        <strain evidence="11">Prfri</strain>
        <tissue evidence="11">Muscle</tissue>
    </source>
</reference>
<dbReference type="InterPro" id="IPR019792">
    <property type="entry name" value="Gonadoliberin"/>
</dbReference>
<comment type="subcellular location">
    <subcellularLocation>
        <location evidence="2 10">Secreted</location>
    </subcellularLocation>
</comment>
<keyword evidence="7" id="KW-0732">Signal</keyword>
<proteinExistence type="inferred from homology"/>
<gene>
    <name evidence="11" type="ORF">Q8A67_019699</name>
</gene>
<name>A0AA88TPZ0_9TELE</name>
<evidence type="ECO:0000256" key="8">
    <source>
        <dbReference type="ARBA" id="ARBA00022815"/>
    </source>
</evidence>
<evidence type="ECO:0000256" key="5">
    <source>
        <dbReference type="ARBA" id="ARBA00022685"/>
    </source>
</evidence>
<evidence type="ECO:0000256" key="10">
    <source>
        <dbReference type="RuleBase" id="RU000635"/>
    </source>
</evidence>
<evidence type="ECO:0000256" key="3">
    <source>
        <dbReference type="ARBA" id="ARBA00010968"/>
    </source>
</evidence>
<keyword evidence="8 10" id="KW-0027">Amidation</keyword>
<comment type="similarity">
    <text evidence="3 10">Belongs to the GnRH family.</text>
</comment>
<dbReference type="PANTHER" id="PTHR10522">
    <property type="entry name" value="GONADOLIBERIN"/>
    <property type="match status" value="1"/>
</dbReference>
<dbReference type="Pfam" id="PF00446">
    <property type="entry name" value="GnRH"/>
    <property type="match status" value="1"/>
</dbReference>
<dbReference type="PROSITE" id="PS00473">
    <property type="entry name" value="GNRH"/>
    <property type="match status" value="1"/>
</dbReference>
<organism evidence="11 12">
    <name type="scientific">Cirrhinus molitorella</name>
    <name type="common">mud carp</name>
    <dbReference type="NCBI Taxonomy" id="172907"/>
    <lineage>
        <taxon>Eukaryota</taxon>
        <taxon>Metazoa</taxon>
        <taxon>Chordata</taxon>
        <taxon>Craniata</taxon>
        <taxon>Vertebrata</taxon>
        <taxon>Euteleostomi</taxon>
        <taxon>Actinopterygii</taxon>
        <taxon>Neopterygii</taxon>
        <taxon>Teleostei</taxon>
        <taxon>Ostariophysi</taxon>
        <taxon>Cypriniformes</taxon>
        <taxon>Cyprinidae</taxon>
        <taxon>Labeoninae</taxon>
        <taxon>Labeonini</taxon>
        <taxon>Cirrhinus</taxon>
    </lineage>
</organism>
<evidence type="ECO:0000256" key="7">
    <source>
        <dbReference type="ARBA" id="ARBA00022729"/>
    </source>
</evidence>
<sequence length="129" mass="14895">MTKEHYNSFWKDCIKETKNNTNQEHFILSKDSSFNMEWNGRLLVQLLMLVCVLEVSLCQHWSYGWLPGGKRSVGEVEATFRMMDDGDAVLSIPADSPMERLSPIHIVNEVDAEGLPLKEQRFPNRRGRV</sequence>
<comment type="function">
    <text evidence="1 10">Stimulates the secretion of gonadotropins.</text>
</comment>
<evidence type="ECO:0000256" key="1">
    <source>
        <dbReference type="ARBA" id="ARBA00002800"/>
    </source>
</evidence>
<dbReference type="GO" id="GO:0005615">
    <property type="term" value="C:extracellular space"/>
    <property type="evidence" value="ECO:0007669"/>
    <property type="project" value="TreeGrafter"/>
</dbReference>
<evidence type="ECO:0000256" key="4">
    <source>
        <dbReference type="ARBA" id="ARBA00022525"/>
    </source>
</evidence>
<comment type="caution">
    <text evidence="11">The sequence shown here is derived from an EMBL/GenBank/DDBJ whole genome shotgun (WGS) entry which is preliminary data.</text>
</comment>
<evidence type="ECO:0000313" key="12">
    <source>
        <dbReference type="Proteomes" id="UP001187343"/>
    </source>
</evidence>
<protein>
    <recommendedName>
        <fullName evidence="10">Progonadoliberin</fullName>
    </recommendedName>
    <component>
        <recommendedName>
            <fullName evidence="10">Gonadoliberin</fullName>
        </recommendedName>
        <alternativeName>
            <fullName evidence="10">Gonadotropin-releasing hormone</fullName>
            <shortName evidence="10">GnRH</shortName>
        </alternativeName>
        <alternativeName>
            <fullName evidence="10">Luliberin</fullName>
        </alternativeName>
        <alternativeName>
            <fullName evidence="10">Luteinizing hormone-releasing hormone</fullName>
            <shortName evidence="10">LH-RH</shortName>
        </alternativeName>
    </component>
    <component>
        <recommendedName>
            <fullName evidence="10">GnRH-associated peptide</fullName>
        </recommendedName>
        <alternativeName>
            <fullName evidence="10">GnRH-associated peptide</fullName>
        </alternativeName>
    </component>
</protein>
<keyword evidence="4" id="KW-0964">Secreted</keyword>
<dbReference type="Proteomes" id="UP001187343">
    <property type="component" value="Unassembled WGS sequence"/>
</dbReference>